<reference evidence="1 2" key="1">
    <citation type="submission" date="2023-03" db="EMBL/GenBank/DDBJ databases">
        <title>Genome insight into feeding habits of ladybird beetles.</title>
        <authorList>
            <person name="Li H.-S."/>
            <person name="Huang Y.-H."/>
            <person name="Pang H."/>
        </authorList>
    </citation>
    <scope>NUCLEOTIDE SEQUENCE [LARGE SCALE GENOMIC DNA]</scope>
    <source>
        <strain evidence="1">SYSU_2023b</strain>
        <tissue evidence="1">Whole body</tissue>
    </source>
</reference>
<accession>A0AAW1V2F2</accession>
<protein>
    <submittedName>
        <fullName evidence="1">Uncharacterized protein</fullName>
    </submittedName>
</protein>
<organism evidence="1 2">
    <name type="scientific">Henosepilachna vigintioctopunctata</name>
    <dbReference type="NCBI Taxonomy" id="420089"/>
    <lineage>
        <taxon>Eukaryota</taxon>
        <taxon>Metazoa</taxon>
        <taxon>Ecdysozoa</taxon>
        <taxon>Arthropoda</taxon>
        <taxon>Hexapoda</taxon>
        <taxon>Insecta</taxon>
        <taxon>Pterygota</taxon>
        <taxon>Neoptera</taxon>
        <taxon>Endopterygota</taxon>
        <taxon>Coleoptera</taxon>
        <taxon>Polyphaga</taxon>
        <taxon>Cucujiformia</taxon>
        <taxon>Coccinelloidea</taxon>
        <taxon>Coccinellidae</taxon>
        <taxon>Epilachninae</taxon>
        <taxon>Epilachnini</taxon>
        <taxon>Henosepilachna</taxon>
    </lineage>
</organism>
<name>A0AAW1V2F2_9CUCU</name>
<dbReference type="EMBL" id="JARQZJ010000119">
    <property type="protein sequence ID" value="KAK9887655.1"/>
    <property type="molecule type" value="Genomic_DNA"/>
</dbReference>
<dbReference type="AlphaFoldDB" id="A0AAW1V2F2"/>
<evidence type="ECO:0000313" key="2">
    <source>
        <dbReference type="Proteomes" id="UP001431783"/>
    </source>
</evidence>
<gene>
    <name evidence="1" type="ORF">WA026_023776</name>
</gene>
<sequence length="97" mass="10616">MAVSPTPSSILLVSMEQLHTLHQRAKWTNDGSPTPPTVGAVVHKKRNNALLCNGTLDESPSCIRERKHTASCYSNDLQRCHYSAPSNTLPSVYGIDL</sequence>
<dbReference type="Proteomes" id="UP001431783">
    <property type="component" value="Unassembled WGS sequence"/>
</dbReference>
<comment type="caution">
    <text evidence="1">The sequence shown here is derived from an EMBL/GenBank/DDBJ whole genome shotgun (WGS) entry which is preliminary data.</text>
</comment>
<evidence type="ECO:0000313" key="1">
    <source>
        <dbReference type="EMBL" id="KAK9887655.1"/>
    </source>
</evidence>
<keyword evidence="2" id="KW-1185">Reference proteome</keyword>
<proteinExistence type="predicted"/>